<dbReference type="EMBL" id="QXGB01000572">
    <property type="protein sequence ID" value="KAE9210366.1"/>
    <property type="molecule type" value="Genomic_DNA"/>
</dbReference>
<dbReference type="EMBL" id="QXGF01000584">
    <property type="protein sequence ID" value="KAE8938110.1"/>
    <property type="molecule type" value="Genomic_DNA"/>
</dbReference>
<dbReference type="EMBL" id="QXGC01000067">
    <property type="protein sequence ID" value="KAE9251613.1"/>
    <property type="molecule type" value="Genomic_DNA"/>
</dbReference>
<evidence type="ECO:0000313" key="20">
    <source>
        <dbReference type="Proteomes" id="UP000488956"/>
    </source>
</evidence>
<gene>
    <name evidence="11" type="ORF">PF001_g10217</name>
    <name evidence="9" type="ORF">PF002_g12365</name>
    <name evidence="10" type="ORF">PF004_g2383</name>
    <name evidence="8" type="ORF">PF005_g11458</name>
    <name evidence="7" type="ORF">PF006_g10320</name>
    <name evidence="6" type="ORF">PF007_g8102</name>
    <name evidence="3" type="ORF">PF009_g12006</name>
    <name evidence="5" type="ORF">PF010_g10365</name>
    <name evidence="4" type="ORF">PF011_g10099</name>
</gene>
<dbReference type="Proteomes" id="UP000488956">
    <property type="component" value="Unassembled WGS sequence"/>
</dbReference>
<dbReference type="AlphaFoldDB" id="A0A6A4DSK1"/>
<reference evidence="12 13" key="1">
    <citation type="submission" date="2018-08" db="EMBL/GenBank/DDBJ databases">
        <title>Genomic investigation of the strawberry pathogen Phytophthora fragariae indicates pathogenicity is determined by transcriptional variation in three key races.</title>
        <authorList>
            <person name="Adams T.M."/>
            <person name="Armitage A.D."/>
            <person name="Sobczyk M.K."/>
            <person name="Bates H.J."/>
            <person name="Dunwell J.M."/>
            <person name="Nellist C.F."/>
            <person name="Harrison R.J."/>
        </authorList>
    </citation>
    <scope>NUCLEOTIDE SEQUENCE [LARGE SCALE GENOMIC DNA]</scope>
    <source>
        <strain evidence="11 14">A4</strain>
        <strain evidence="9 15">BC-1</strain>
        <strain evidence="10 19">BC-23</strain>
        <strain evidence="8 13">NOV-27</strain>
        <strain evidence="7 16">NOV-5</strain>
        <strain evidence="6 17">NOV-71</strain>
        <strain evidence="3 12">NOV-9</strain>
        <strain evidence="5 20">ONT-3</strain>
        <strain evidence="4 18">SCRP245</strain>
    </source>
</reference>
<evidence type="ECO:0000313" key="7">
    <source>
        <dbReference type="EMBL" id="KAE9144780.1"/>
    </source>
</evidence>
<dbReference type="EMBL" id="QXFW01000521">
    <property type="protein sequence ID" value="KAE9009813.1"/>
    <property type="molecule type" value="Genomic_DNA"/>
</dbReference>
<evidence type="ECO:0000313" key="18">
    <source>
        <dbReference type="Proteomes" id="UP000460718"/>
    </source>
</evidence>
<dbReference type="EMBL" id="QXGE01000510">
    <property type="protein sequence ID" value="KAE9310399.1"/>
    <property type="molecule type" value="Genomic_DNA"/>
</dbReference>
<dbReference type="EMBL" id="QXFZ01000333">
    <property type="protein sequence ID" value="KAE9120619.1"/>
    <property type="molecule type" value="Genomic_DNA"/>
</dbReference>
<dbReference type="OrthoDB" id="125258at2759"/>
<dbReference type="Proteomes" id="UP000433483">
    <property type="component" value="Unassembled WGS sequence"/>
</dbReference>
<evidence type="ECO:0000313" key="13">
    <source>
        <dbReference type="Proteomes" id="UP000433483"/>
    </source>
</evidence>
<evidence type="ECO:0000313" key="14">
    <source>
        <dbReference type="Proteomes" id="UP000437068"/>
    </source>
</evidence>
<evidence type="ECO:0000313" key="3">
    <source>
        <dbReference type="EMBL" id="KAE8938110.1"/>
    </source>
</evidence>
<evidence type="ECO:0000313" key="6">
    <source>
        <dbReference type="EMBL" id="KAE9120619.1"/>
    </source>
</evidence>
<dbReference type="EMBL" id="QXGD01000594">
    <property type="protein sequence ID" value="KAE9232490.1"/>
    <property type="molecule type" value="Genomic_DNA"/>
</dbReference>
<evidence type="ECO:0000259" key="2">
    <source>
        <dbReference type="Pfam" id="PF13961"/>
    </source>
</evidence>
<dbReference type="Proteomes" id="UP000440732">
    <property type="component" value="Unassembled WGS sequence"/>
</dbReference>
<keyword evidence="13" id="KW-1185">Reference proteome</keyword>
<evidence type="ECO:0000313" key="8">
    <source>
        <dbReference type="EMBL" id="KAE9210366.1"/>
    </source>
</evidence>
<evidence type="ECO:0000256" key="1">
    <source>
        <dbReference type="SAM" id="MobiDB-lite"/>
    </source>
</evidence>
<evidence type="ECO:0000313" key="4">
    <source>
        <dbReference type="EMBL" id="KAE9009813.1"/>
    </source>
</evidence>
<evidence type="ECO:0000313" key="10">
    <source>
        <dbReference type="EMBL" id="KAE9251613.1"/>
    </source>
</evidence>
<accession>A0A6A4DSK1</accession>
<dbReference type="InterPro" id="IPR025314">
    <property type="entry name" value="DUF4219"/>
</dbReference>
<evidence type="ECO:0000313" key="11">
    <source>
        <dbReference type="EMBL" id="KAE9310399.1"/>
    </source>
</evidence>
<evidence type="ECO:0000313" key="17">
    <source>
        <dbReference type="Proteomes" id="UP000441208"/>
    </source>
</evidence>
<dbReference type="EMBL" id="QXGA01000515">
    <property type="protein sequence ID" value="KAE9144780.1"/>
    <property type="molecule type" value="Genomic_DNA"/>
</dbReference>
<dbReference type="Proteomes" id="UP000476176">
    <property type="component" value="Unassembled WGS sequence"/>
</dbReference>
<name>A0A6A4DSK1_9STRA</name>
<evidence type="ECO:0000313" key="9">
    <source>
        <dbReference type="EMBL" id="KAE9232490.1"/>
    </source>
</evidence>
<dbReference type="Proteomes" id="UP000460718">
    <property type="component" value="Unassembled WGS sequence"/>
</dbReference>
<evidence type="ECO:0000313" key="16">
    <source>
        <dbReference type="Proteomes" id="UP000440732"/>
    </source>
</evidence>
<dbReference type="Proteomes" id="UP000437068">
    <property type="component" value="Unassembled WGS sequence"/>
</dbReference>
<feature type="domain" description="DUF4219" evidence="2">
    <location>
        <begin position="21"/>
        <end position="47"/>
    </location>
</feature>
<dbReference type="Proteomes" id="UP000440367">
    <property type="component" value="Unassembled WGS sequence"/>
</dbReference>
<dbReference type="Proteomes" id="UP000441208">
    <property type="component" value="Unassembled WGS sequence"/>
</dbReference>
<evidence type="ECO:0000313" key="12">
    <source>
        <dbReference type="Proteomes" id="UP000429523"/>
    </source>
</evidence>
<proteinExistence type="predicted"/>
<organism evidence="11 14">
    <name type="scientific">Phytophthora fragariae</name>
    <dbReference type="NCBI Taxonomy" id="53985"/>
    <lineage>
        <taxon>Eukaryota</taxon>
        <taxon>Sar</taxon>
        <taxon>Stramenopiles</taxon>
        <taxon>Oomycota</taxon>
        <taxon>Peronosporomycetes</taxon>
        <taxon>Peronosporales</taxon>
        <taxon>Peronosporaceae</taxon>
        <taxon>Phytophthora</taxon>
    </lineage>
</organism>
<evidence type="ECO:0000313" key="5">
    <source>
        <dbReference type="EMBL" id="KAE9112685.1"/>
    </source>
</evidence>
<feature type="compositionally biased region" description="Basic and acidic residues" evidence="1">
    <location>
        <begin position="1"/>
        <end position="17"/>
    </location>
</feature>
<evidence type="ECO:0000313" key="15">
    <source>
        <dbReference type="Proteomes" id="UP000440367"/>
    </source>
</evidence>
<protein>
    <recommendedName>
        <fullName evidence="2">DUF4219 domain-containing protein</fullName>
    </recommendedName>
</protein>
<evidence type="ECO:0000313" key="19">
    <source>
        <dbReference type="Proteomes" id="UP000476176"/>
    </source>
</evidence>
<feature type="region of interest" description="Disordered" evidence="1">
    <location>
        <begin position="1"/>
        <end position="21"/>
    </location>
</feature>
<dbReference type="Pfam" id="PF13961">
    <property type="entry name" value="DUF4219"/>
    <property type="match status" value="1"/>
</dbReference>
<dbReference type="Proteomes" id="UP000429523">
    <property type="component" value="Unassembled WGS sequence"/>
</dbReference>
<dbReference type="EMBL" id="QXFX01000521">
    <property type="protein sequence ID" value="KAE9112685.1"/>
    <property type="molecule type" value="Genomic_DNA"/>
</dbReference>
<comment type="caution">
    <text evidence="11">The sequence shown here is derived from an EMBL/GenBank/DDBJ whole genome shotgun (WGS) entry which is preliminary data.</text>
</comment>
<sequence length="82" mass="9793">MDEEKKGAMESKDERKTIPPFDGSDFEVWLERVKVKLQRKKLWQFCEKDVAETEESKQVDHDDWVSNTSRTKEILYEAMPNQ</sequence>